<dbReference type="PROSITE" id="PS51164">
    <property type="entry name" value="CBM1_2"/>
    <property type="match status" value="1"/>
</dbReference>
<keyword evidence="3" id="KW-0285">Flavoprotein</keyword>
<dbReference type="Proteomes" id="UP000887226">
    <property type="component" value="Unassembled WGS sequence"/>
</dbReference>
<dbReference type="Pfam" id="PF00732">
    <property type="entry name" value="GMC_oxred_N"/>
    <property type="match status" value="2"/>
</dbReference>
<dbReference type="SMART" id="SM00236">
    <property type="entry name" value="fCBD"/>
    <property type="match status" value="1"/>
</dbReference>
<comment type="caution">
    <text evidence="5">The sequence shown here is derived from an EMBL/GenBank/DDBJ whole genome shotgun (WGS) entry which is preliminary data.</text>
</comment>
<dbReference type="PANTHER" id="PTHR47190">
    <property type="entry name" value="DEHYDROGENASE, PUTATIVE-RELATED"/>
    <property type="match status" value="1"/>
</dbReference>
<dbReference type="SUPFAM" id="SSF51905">
    <property type="entry name" value="FAD/NAD(P)-binding domain"/>
    <property type="match status" value="1"/>
</dbReference>
<sequence>MCNTKVGWGSPDSLGGYTFGLALPPSATTTNFPDYLGLLVGSRPGGSGWSGIVHGTGGINNGLMIVAWADSGTVKTSFRWSQGWQQPTSYTGDATLTPLYENVNATHFTLVYHCRNCWNFNQPGGPSNNLSTLASQFPQGWAASITDVTAPADANPDIQEHGSGMDVPTSTPIMTSTPVITGIPVPPGTTYDYVVTGAGAGGIPIADRLSEAGYSVLLIEKGPPSSGRWGGVNDPSIDQAPWLARTNLTWVDGVYFLDMDQRAGCTLGGGTAVNAGLWWSPNPSDWDVNFPTGWKSADMVTAIKKVFDLIRGTNHPSTDSQIYISSGYDTLSNGLAAAGYKKVVANNVPDQKNWTYAHTPYMYSHGERGGPMATYLVTANARPKFKLWITGRVIVSAGAFGTAKLLMRSGIGPQDQLQVVAASINLPVGYNLDDHLNTDMIIGHPNITYYHWETTFDTPNKTDSNGYLKSRIGPFTQAAPNIGPMFWEEIKGPDGVVRQLQYTACVEGDARGNYGVEGCYMTLSQYLGRGQLSRGRTTIKPDLFMAVTTVPWTSNPIDITAVIASIQNLVNILSKVKSMTILEPPANQNVADWVNALTCYAEIIRPESRRANHWLGTAKIGTDDGRSGGTAVVDLNTKVYGTDNIFVVDASIFPGMPSTNPSALIVTAAEQAAIKILALKAPAANVKYAQCGGTGFTGLSYSCVTGSTCQYQNPFYSQVCTSSTPALCG</sequence>
<dbReference type="InterPro" id="IPR035971">
    <property type="entry name" value="CBD_sf"/>
</dbReference>
<dbReference type="InterPro" id="IPR000172">
    <property type="entry name" value="GMC_OxRdtase_N"/>
</dbReference>
<reference evidence="5" key="1">
    <citation type="journal article" date="2021" name="IMA Fungus">
        <title>Genomic characterization of three marine fungi, including Emericellopsis atlantica sp. nov. with signatures of a generalist lifestyle and marine biomass degradation.</title>
        <authorList>
            <person name="Hagestad O.C."/>
            <person name="Hou L."/>
            <person name="Andersen J.H."/>
            <person name="Hansen E.H."/>
            <person name="Altermark B."/>
            <person name="Li C."/>
            <person name="Kuhnert E."/>
            <person name="Cox R.J."/>
            <person name="Crous P.W."/>
            <person name="Spatafora J.W."/>
            <person name="Lail K."/>
            <person name="Amirebrahimi M."/>
            <person name="Lipzen A."/>
            <person name="Pangilinan J."/>
            <person name="Andreopoulos W."/>
            <person name="Hayes R.D."/>
            <person name="Ng V."/>
            <person name="Grigoriev I.V."/>
            <person name="Jackson S.A."/>
            <person name="Sutton T.D.S."/>
            <person name="Dobson A.D.W."/>
            <person name="Rama T."/>
        </authorList>
    </citation>
    <scope>NUCLEOTIDE SEQUENCE</scope>
    <source>
        <strain evidence="5">TRa3180A</strain>
    </source>
</reference>
<dbReference type="InterPro" id="IPR053208">
    <property type="entry name" value="GMC_Oxidoreductase_CD"/>
</dbReference>
<gene>
    <name evidence="5" type="ORF">BJ878DRAFT_533025</name>
</gene>
<dbReference type="Gene3D" id="3.50.50.60">
    <property type="entry name" value="FAD/NAD(P)-binding domain"/>
    <property type="match status" value="2"/>
</dbReference>
<dbReference type="GO" id="GO:0016614">
    <property type="term" value="F:oxidoreductase activity, acting on CH-OH group of donors"/>
    <property type="evidence" value="ECO:0007669"/>
    <property type="project" value="InterPro"/>
</dbReference>
<dbReference type="PANTHER" id="PTHR47190:SF2">
    <property type="entry name" value="CELLOBIOSE DEHYDROGENASE (AFU_ORTHOLOGUE AFUA_2G17620)"/>
    <property type="match status" value="1"/>
</dbReference>
<dbReference type="SUPFAM" id="SSF57180">
    <property type="entry name" value="Cellulose-binding domain"/>
    <property type="match status" value="1"/>
</dbReference>
<keyword evidence="3" id="KW-0274">FAD</keyword>
<organism evidence="5 6">
    <name type="scientific">Calycina marina</name>
    <dbReference type="NCBI Taxonomy" id="1763456"/>
    <lineage>
        <taxon>Eukaryota</taxon>
        <taxon>Fungi</taxon>
        <taxon>Dikarya</taxon>
        <taxon>Ascomycota</taxon>
        <taxon>Pezizomycotina</taxon>
        <taxon>Leotiomycetes</taxon>
        <taxon>Helotiales</taxon>
        <taxon>Pezizellaceae</taxon>
        <taxon>Calycina</taxon>
    </lineage>
</organism>
<evidence type="ECO:0000256" key="1">
    <source>
        <dbReference type="ARBA" id="ARBA00010790"/>
    </source>
</evidence>
<evidence type="ECO:0000313" key="6">
    <source>
        <dbReference type="Proteomes" id="UP000887226"/>
    </source>
</evidence>
<dbReference type="GO" id="GO:0005975">
    <property type="term" value="P:carbohydrate metabolic process"/>
    <property type="evidence" value="ECO:0007669"/>
    <property type="project" value="InterPro"/>
</dbReference>
<feature type="domain" description="CBM1" evidence="4">
    <location>
        <begin position="683"/>
        <end position="720"/>
    </location>
</feature>
<keyword evidence="2" id="KW-0732">Signal</keyword>
<name>A0A9P8CGY9_9HELO</name>
<dbReference type="Gene3D" id="2.60.40.1210">
    <property type="entry name" value="Cellobiose dehydrogenase, cytochrome domain"/>
    <property type="match status" value="1"/>
</dbReference>
<dbReference type="GO" id="GO:0030248">
    <property type="term" value="F:cellulose binding"/>
    <property type="evidence" value="ECO:0007669"/>
    <property type="project" value="InterPro"/>
</dbReference>
<dbReference type="OrthoDB" id="413885at2759"/>
<keyword evidence="6" id="KW-1185">Reference proteome</keyword>
<dbReference type="SUPFAM" id="SSF54373">
    <property type="entry name" value="FAD-linked reductases, C-terminal domain"/>
    <property type="match status" value="1"/>
</dbReference>
<dbReference type="InterPro" id="IPR015920">
    <property type="entry name" value="Cellobiose_DH-like_cyt"/>
</dbReference>
<dbReference type="EMBL" id="MU253794">
    <property type="protein sequence ID" value="KAG9246734.1"/>
    <property type="molecule type" value="Genomic_DNA"/>
</dbReference>
<dbReference type="CDD" id="cd09630">
    <property type="entry name" value="CDH_like_cytochrome"/>
    <property type="match status" value="1"/>
</dbReference>
<dbReference type="Pfam" id="PF05199">
    <property type="entry name" value="GMC_oxred_C"/>
    <property type="match status" value="1"/>
</dbReference>
<accession>A0A9P8CGY9</accession>
<proteinExistence type="inferred from homology"/>
<dbReference type="InterPro" id="IPR007867">
    <property type="entry name" value="GMC_OxRtase_C"/>
</dbReference>
<dbReference type="SUPFAM" id="SSF49344">
    <property type="entry name" value="CBD9-like"/>
    <property type="match status" value="1"/>
</dbReference>
<dbReference type="InterPro" id="IPR000254">
    <property type="entry name" value="CBD"/>
</dbReference>
<dbReference type="PROSITE" id="PS00623">
    <property type="entry name" value="GMC_OXRED_1"/>
    <property type="match status" value="1"/>
</dbReference>
<evidence type="ECO:0000256" key="2">
    <source>
        <dbReference type="ARBA" id="ARBA00022729"/>
    </source>
</evidence>
<evidence type="ECO:0000259" key="4">
    <source>
        <dbReference type="PROSITE" id="PS51164"/>
    </source>
</evidence>
<dbReference type="Pfam" id="PF00734">
    <property type="entry name" value="CBM_1"/>
    <property type="match status" value="1"/>
</dbReference>
<dbReference type="AlphaFoldDB" id="A0A9P8CGY9"/>
<dbReference type="GO" id="GO:0050660">
    <property type="term" value="F:flavin adenine dinucleotide binding"/>
    <property type="evidence" value="ECO:0007669"/>
    <property type="project" value="InterPro"/>
</dbReference>
<protein>
    <submittedName>
        <fullName evidence="5">Carbohydrate-binding module family 1 protein</fullName>
    </submittedName>
</protein>
<dbReference type="InterPro" id="IPR036188">
    <property type="entry name" value="FAD/NAD-bd_sf"/>
</dbReference>
<dbReference type="GO" id="GO:0005576">
    <property type="term" value="C:extracellular region"/>
    <property type="evidence" value="ECO:0007669"/>
    <property type="project" value="InterPro"/>
</dbReference>
<dbReference type="Gene3D" id="3.30.410.10">
    <property type="entry name" value="Cholesterol Oxidase, domain 2"/>
    <property type="match status" value="2"/>
</dbReference>
<evidence type="ECO:0000256" key="3">
    <source>
        <dbReference type="RuleBase" id="RU003968"/>
    </source>
</evidence>
<dbReference type="Pfam" id="PF16010">
    <property type="entry name" value="CDH-cyt"/>
    <property type="match status" value="1"/>
</dbReference>
<evidence type="ECO:0000313" key="5">
    <source>
        <dbReference type="EMBL" id="KAG9246734.1"/>
    </source>
</evidence>
<comment type="similarity">
    <text evidence="1 3">Belongs to the GMC oxidoreductase family.</text>
</comment>